<evidence type="ECO:0000313" key="1">
    <source>
        <dbReference type="EMBL" id="KIO12239.1"/>
    </source>
</evidence>
<dbReference type="STRING" id="870435.A0A0C3PU23"/>
<gene>
    <name evidence="1" type="ORF">M404DRAFT_125214</name>
</gene>
<protein>
    <recommendedName>
        <fullName evidence="3">Integrase catalytic domain-containing protein</fullName>
    </recommendedName>
</protein>
<name>A0A0C3PU23_PISTI</name>
<dbReference type="HOGENOM" id="CLU_136924_0_0_1"/>
<dbReference type="GO" id="GO:0003676">
    <property type="term" value="F:nucleic acid binding"/>
    <property type="evidence" value="ECO:0007669"/>
    <property type="project" value="InterPro"/>
</dbReference>
<reference evidence="2" key="2">
    <citation type="submission" date="2015-01" db="EMBL/GenBank/DDBJ databases">
        <title>Evolutionary Origins and Diversification of the Mycorrhizal Mutualists.</title>
        <authorList>
            <consortium name="DOE Joint Genome Institute"/>
            <consortium name="Mycorrhizal Genomics Consortium"/>
            <person name="Kohler A."/>
            <person name="Kuo A."/>
            <person name="Nagy L.G."/>
            <person name="Floudas D."/>
            <person name="Copeland A."/>
            <person name="Barry K.W."/>
            <person name="Cichocki N."/>
            <person name="Veneault-Fourrey C."/>
            <person name="LaButti K."/>
            <person name="Lindquist E.A."/>
            <person name="Lipzen A."/>
            <person name="Lundell T."/>
            <person name="Morin E."/>
            <person name="Murat C."/>
            <person name="Riley R."/>
            <person name="Ohm R."/>
            <person name="Sun H."/>
            <person name="Tunlid A."/>
            <person name="Henrissat B."/>
            <person name="Grigoriev I.V."/>
            <person name="Hibbett D.S."/>
            <person name="Martin F."/>
        </authorList>
    </citation>
    <scope>NUCLEOTIDE SEQUENCE [LARGE SCALE GENOMIC DNA]</scope>
    <source>
        <strain evidence="2">Marx 270</strain>
    </source>
</reference>
<dbReference type="InterPro" id="IPR012337">
    <property type="entry name" value="RNaseH-like_sf"/>
</dbReference>
<organism evidence="1 2">
    <name type="scientific">Pisolithus tinctorius Marx 270</name>
    <dbReference type="NCBI Taxonomy" id="870435"/>
    <lineage>
        <taxon>Eukaryota</taxon>
        <taxon>Fungi</taxon>
        <taxon>Dikarya</taxon>
        <taxon>Basidiomycota</taxon>
        <taxon>Agaricomycotina</taxon>
        <taxon>Agaricomycetes</taxon>
        <taxon>Agaricomycetidae</taxon>
        <taxon>Boletales</taxon>
        <taxon>Sclerodermatineae</taxon>
        <taxon>Pisolithaceae</taxon>
        <taxon>Pisolithus</taxon>
    </lineage>
</organism>
<accession>A0A0C3PU23</accession>
<evidence type="ECO:0008006" key="3">
    <source>
        <dbReference type="Google" id="ProtNLM"/>
    </source>
</evidence>
<dbReference type="InParanoid" id="A0A0C3PU23"/>
<dbReference type="Proteomes" id="UP000054217">
    <property type="component" value="Unassembled WGS sequence"/>
</dbReference>
<dbReference type="EMBL" id="KN831948">
    <property type="protein sequence ID" value="KIO12239.1"/>
    <property type="molecule type" value="Genomic_DNA"/>
</dbReference>
<proteinExistence type="predicted"/>
<dbReference type="Gene3D" id="3.30.420.10">
    <property type="entry name" value="Ribonuclease H-like superfamily/Ribonuclease H"/>
    <property type="match status" value="1"/>
</dbReference>
<evidence type="ECO:0000313" key="2">
    <source>
        <dbReference type="Proteomes" id="UP000054217"/>
    </source>
</evidence>
<keyword evidence="2" id="KW-1185">Reference proteome</keyword>
<dbReference type="SUPFAM" id="SSF53098">
    <property type="entry name" value="Ribonuclease H-like"/>
    <property type="match status" value="1"/>
</dbReference>
<dbReference type="OrthoDB" id="444848at2759"/>
<reference evidence="1 2" key="1">
    <citation type="submission" date="2014-04" db="EMBL/GenBank/DDBJ databases">
        <authorList>
            <consortium name="DOE Joint Genome Institute"/>
            <person name="Kuo A."/>
            <person name="Kohler A."/>
            <person name="Costa M.D."/>
            <person name="Nagy L.G."/>
            <person name="Floudas D."/>
            <person name="Copeland A."/>
            <person name="Barry K.W."/>
            <person name="Cichocki N."/>
            <person name="Veneault-Fourrey C."/>
            <person name="LaButti K."/>
            <person name="Lindquist E.A."/>
            <person name="Lipzen A."/>
            <person name="Lundell T."/>
            <person name="Morin E."/>
            <person name="Murat C."/>
            <person name="Sun H."/>
            <person name="Tunlid A."/>
            <person name="Henrissat B."/>
            <person name="Grigoriev I.V."/>
            <person name="Hibbett D.S."/>
            <person name="Martin F."/>
            <person name="Nordberg H.P."/>
            <person name="Cantor M.N."/>
            <person name="Hua S.X."/>
        </authorList>
    </citation>
    <scope>NUCLEOTIDE SEQUENCE [LARGE SCALE GENOMIC DNA]</scope>
    <source>
        <strain evidence="1 2">Marx 270</strain>
    </source>
</reference>
<dbReference type="InterPro" id="IPR036397">
    <property type="entry name" value="RNaseH_sf"/>
</dbReference>
<sequence length="160" mass="18502">MKHYSIPQVCISPYNSKANGVVECGHFVIRVEAIIKACEGDLLLWPSKVHHAFFADKVTSHQSTGFSPYFLLHGLDPILPFDLFESTYLIEGFYSGMTSQELLAFHICQLEKREEDINAAFTTLQKSHLHSKGQFEKRYALQLMKTTFEPETWYWFTTCR</sequence>
<dbReference type="AlphaFoldDB" id="A0A0C3PU23"/>